<dbReference type="SUPFAM" id="SSF81383">
    <property type="entry name" value="F-box domain"/>
    <property type="match status" value="1"/>
</dbReference>
<dbReference type="EMBL" id="JAQQWP010000007">
    <property type="protein sequence ID" value="KAK8109977.1"/>
    <property type="molecule type" value="Genomic_DNA"/>
</dbReference>
<sequence length="458" mass="52139">MENTANITSLPPEVVLAICEHLSLYECVRLGLTCKYMHYSVEIDRVWQRVRCHRHEQAGKGTVYRADVDDEDRWSFLEELEVVLMDHELCYYCRIFHRRALPKTQSLWRASPGKKGTGTECDAKEVMFPRWGVGDWGVGFRDVHAIMRNHRLGSGFGVPLSEFFISTDWLYADAYTGLHNASRSPFKCFNSYTKLDHEATIINECLLVHRVQRLWVPLHLSGSDVLVRYGLGSIARDFKICSHYNPCTEEMITNFVGPVQSGYCYVLAAAATLGTAQNHLPRQIKRCDDCPTEYEFTYHMHEEDRSVELVLDVWQNFGKCLAPKAAGWLNCWGRSNPRFEAPVMSREHRNIWTSSDIAYVGDETLFPTIAGASAATHTSASKVHEHWMTLKESTLATLSEGRVCPPLVPHMPRRQLEDLKESILKARCQSGPFFPQAFPISFISISDRTVPVAYTHTG</sequence>
<proteinExistence type="predicted"/>
<dbReference type="AlphaFoldDB" id="A0AAW0QN68"/>
<comment type="caution">
    <text evidence="2">The sequence shown here is derived from an EMBL/GenBank/DDBJ whole genome shotgun (WGS) entry which is preliminary data.</text>
</comment>
<dbReference type="InterPro" id="IPR001810">
    <property type="entry name" value="F-box_dom"/>
</dbReference>
<dbReference type="Proteomes" id="UP001392437">
    <property type="component" value="Unassembled WGS sequence"/>
</dbReference>
<dbReference type="Pfam" id="PF12937">
    <property type="entry name" value="F-box-like"/>
    <property type="match status" value="1"/>
</dbReference>
<dbReference type="PROSITE" id="PS50181">
    <property type="entry name" value="FBOX"/>
    <property type="match status" value="1"/>
</dbReference>
<feature type="domain" description="F-box" evidence="1">
    <location>
        <begin position="4"/>
        <end position="50"/>
    </location>
</feature>
<protein>
    <recommendedName>
        <fullName evidence="1">F-box domain-containing protein</fullName>
    </recommendedName>
</protein>
<organism evidence="2 3">
    <name type="scientific">Apiospora kogelbergensis</name>
    <dbReference type="NCBI Taxonomy" id="1337665"/>
    <lineage>
        <taxon>Eukaryota</taxon>
        <taxon>Fungi</taxon>
        <taxon>Dikarya</taxon>
        <taxon>Ascomycota</taxon>
        <taxon>Pezizomycotina</taxon>
        <taxon>Sordariomycetes</taxon>
        <taxon>Xylariomycetidae</taxon>
        <taxon>Amphisphaeriales</taxon>
        <taxon>Apiosporaceae</taxon>
        <taxon>Apiospora</taxon>
    </lineage>
</organism>
<dbReference type="Gene3D" id="1.20.1280.50">
    <property type="match status" value="1"/>
</dbReference>
<gene>
    <name evidence="2" type="ORF">PG999_008114</name>
</gene>
<keyword evidence="3" id="KW-1185">Reference proteome</keyword>
<accession>A0AAW0QN68</accession>
<reference evidence="2 3" key="1">
    <citation type="submission" date="2023-01" db="EMBL/GenBank/DDBJ databases">
        <title>Analysis of 21 Apiospora genomes using comparative genomics revels a genus with tremendous synthesis potential of carbohydrate active enzymes and secondary metabolites.</title>
        <authorList>
            <person name="Sorensen T."/>
        </authorList>
    </citation>
    <scope>NUCLEOTIDE SEQUENCE [LARGE SCALE GENOMIC DNA]</scope>
    <source>
        <strain evidence="2 3">CBS 117206</strain>
    </source>
</reference>
<dbReference type="InterPro" id="IPR036047">
    <property type="entry name" value="F-box-like_dom_sf"/>
</dbReference>
<evidence type="ECO:0000313" key="2">
    <source>
        <dbReference type="EMBL" id="KAK8109977.1"/>
    </source>
</evidence>
<evidence type="ECO:0000259" key="1">
    <source>
        <dbReference type="PROSITE" id="PS50181"/>
    </source>
</evidence>
<evidence type="ECO:0000313" key="3">
    <source>
        <dbReference type="Proteomes" id="UP001392437"/>
    </source>
</evidence>
<name>A0AAW0QN68_9PEZI</name>